<gene>
    <name evidence="2" type="ORF">FOL47_004915</name>
</gene>
<feature type="signal peptide" evidence="1">
    <location>
        <begin position="1"/>
        <end position="19"/>
    </location>
</feature>
<accession>A0A7J6M0V4</accession>
<dbReference type="AlphaFoldDB" id="A0A7J6M0V4"/>
<evidence type="ECO:0008006" key="4">
    <source>
        <dbReference type="Google" id="ProtNLM"/>
    </source>
</evidence>
<dbReference type="Gene3D" id="3.40.630.30">
    <property type="match status" value="1"/>
</dbReference>
<dbReference type="SUPFAM" id="SSF55729">
    <property type="entry name" value="Acyl-CoA N-acyltransferases (Nat)"/>
    <property type="match status" value="1"/>
</dbReference>
<dbReference type="Proteomes" id="UP000591131">
    <property type="component" value="Unassembled WGS sequence"/>
</dbReference>
<proteinExistence type="predicted"/>
<reference evidence="2 3" key="1">
    <citation type="submission" date="2020-04" db="EMBL/GenBank/DDBJ databases">
        <title>Perkinsus chesapeaki whole genome sequence.</title>
        <authorList>
            <person name="Bogema D.R."/>
        </authorList>
    </citation>
    <scope>NUCLEOTIDE SEQUENCE [LARGE SCALE GENOMIC DNA]</scope>
    <source>
        <strain evidence="2">ATCC PRA-425</strain>
    </source>
</reference>
<evidence type="ECO:0000313" key="3">
    <source>
        <dbReference type="Proteomes" id="UP000591131"/>
    </source>
</evidence>
<sequence length="194" mass="21954">MVPANLVKILFAINYGVWARLSVKGPVQSSLSTGGQTVVPDEPIIYRRFQKSDNTTGLHTSFGLGHIFVAAKESEQTAVGIINIFAPYDEKNVPEHKELIEFVRSKISKKAKEAMICYIYNLSFLEEWRQRVSAKLLKTALKGVKKDLPKMKAVFTLVKNDDEWEKEFHEKNGFKAYDAGDLVGQGSTIYVYKY</sequence>
<dbReference type="InterPro" id="IPR016181">
    <property type="entry name" value="Acyl_CoA_acyltransferase"/>
</dbReference>
<name>A0A7J6M0V4_PERCH</name>
<organism evidence="2 3">
    <name type="scientific">Perkinsus chesapeaki</name>
    <name type="common">Clam parasite</name>
    <name type="synonym">Perkinsus andrewsi</name>
    <dbReference type="NCBI Taxonomy" id="330153"/>
    <lineage>
        <taxon>Eukaryota</taxon>
        <taxon>Sar</taxon>
        <taxon>Alveolata</taxon>
        <taxon>Perkinsozoa</taxon>
        <taxon>Perkinsea</taxon>
        <taxon>Perkinsida</taxon>
        <taxon>Perkinsidae</taxon>
        <taxon>Perkinsus</taxon>
    </lineage>
</organism>
<evidence type="ECO:0000313" key="2">
    <source>
        <dbReference type="EMBL" id="KAF4664840.1"/>
    </source>
</evidence>
<comment type="caution">
    <text evidence="2">The sequence shown here is derived from an EMBL/GenBank/DDBJ whole genome shotgun (WGS) entry which is preliminary data.</text>
</comment>
<feature type="chain" id="PRO_5029897903" description="N-acetyltransferase domain-containing protein" evidence="1">
    <location>
        <begin position="20"/>
        <end position="194"/>
    </location>
</feature>
<keyword evidence="3" id="KW-1185">Reference proteome</keyword>
<dbReference type="EMBL" id="JAAPAO010000278">
    <property type="protein sequence ID" value="KAF4664840.1"/>
    <property type="molecule type" value="Genomic_DNA"/>
</dbReference>
<protein>
    <recommendedName>
        <fullName evidence="4">N-acetyltransferase domain-containing protein</fullName>
    </recommendedName>
</protein>
<keyword evidence="1" id="KW-0732">Signal</keyword>
<evidence type="ECO:0000256" key="1">
    <source>
        <dbReference type="SAM" id="SignalP"/>
    </source>
</evidence>